<accession>A0A2V2LKG5</accession>
<gene>
    <name evidence="1" type="ORF">DKT77_04975</name>
</gene>
<name>A0A2V2LKG5_9RHOB</name>
<organism evidence="1 2">
    <name type="scientific">Meridianimarinicoccus roseus</name>
    <dbReference type="NCBI Taxonomy" id="2072018"/>
    <lineage>
        <taxon>Bacteria</taxon>
        <taxon>Pseudomonadati</taxon>
        <taxon>Pseudomonadota</taxon>
        <taxon>Alphaproteobacteria</taxon>
        <taxon>Rhodobacterales</taxon>
        <taxon>Paracoccaceae</taxon>
        <taxon>Meridianimarinicoccus</taxon>
    </lineage>
</organism>
<comment type="caution">
    <text evidence="1">The sequence shown here is derived from an EMBL/GenBank/DDBJ whole genome shotgun (WGS) entry which is preliminary data.</text>
</comment>
<dbReference type="EMBL" id="QGKU01000021">
    <property type="protein sequence ID" value="PWR03696.1"/>
    <property type="molecule type" value="Genomic_DNA"/>
</dbReference>
<evidence type="ECO:0000313" key="2">
    <source>
        <dbReference type="Proteomes" id="UP000245680"/>
    </source>
</evidence>
<keyword evidence="2" id="KW-1185">Reference proteome</keyword>
<protein>
    <submittedName>
        <fullName evidence="1">Uncharacterized protein</fullName>
    </submittedName>
</protein>
<dbReference type="AlphaFoldDB" id="A0A2V2LKG5"/>
<proteinExistence type="predicted"/>
<reference evidence="1 2" key="1">
    <citation type="submission" date="2018-05" db="EMBL/GenBank/DDBJ databases">
        <title>Rhodobacteraceae gen. nov., sp. nov. isolated from sea water.</title>
        <authorList>
            <person name="Ren Y."/>
        </authorList>
    </citation>
    <scope>NUCLEOTIDE SEQUENCE [LARGE SCALE GENOMIC DNA]</scope>
    <source>
        <strain evidence="1 2">TG-679</strain>
    </source>
</reference>
<sequence length="117" mass="13456">MNTNRIFQEYFGCDVFVDNRRYKWTLLDAYSVLVSAGSMGRWVDGSMGRWVDGSMGRWVDGSMGRWVDGYIKARLGYICEMADRAQLRGHVSDFTAFFIRSRIRRVLWANLTGVGPV</sequence>
<evidence type="ECO:0000313" key="1">
    <source>
        <dbReference type="EMBL" id="PWR03696.1"/>
    </source>
</evidence>
<dbReference type="Proteomes" id="UP000245680">
    <property type="component" value="Unassembled WGS sequence"/>
</dbReference>